<dbReference type="Proteomes" id="UP001172684">
    <property type="component" value="Unassembled WGS sequence"/>
</dbReference>
<evidence type="ECO:0000313" key="2">
    <source>
        <dbReference type="EMBL" id="KAJ9666194.1"/>
    </source>
</evidence>
<protein>
    <submittedName>
        <fullName evidence="2">Uncharacterized protein</fullName>
    </submittedName>
</protein>
<organism evidence="2 3">
    <name type="scientific">Coniosporium apollinis</name>
    <dbReference type="NCBI Taxonomy" id="61459"/>
    <lineage>
        <taxon>Eukaryota</taxon>
        <taxon>Fungi</taxon>
        <taxon>Dikarya</taxon>
        <taxon>Ascomycota</taxon>
        <taxon>Pezizomycotina</taxon>
        <taxon>Dothideomycetes</taxon>
        <taxon>Dothideomycetes incertae sedis</taxon>
        <taxon>Coniosporium</taxon>
    </lineage>
</organism>
<dbReference type="EMBL" id="JAPDRL010000021">
    <property type="protein sequence ID" value="KAJ9666194.1"/>
    <property type="molecule type" value="Genomic_DNA"/>
</dbReference>
<name>A0ABQ9NUV6_9PEZI</name>
<evidence type="ECO:0000256" key="1">
    <source>
        <dbReference type="SAM" id="MobiDB-lite"/>
    </source>
</evidence>
<reference evidence="2" key="1">
    <citation type="submission" date="2022-10" db="EMBL/GenBank/DDBJ databases">
        <title>Culturing micro-colonial fungi from biological soil crusts in the Mojave desert and describing Neophaeococcomyces mojavensis, and introducing the new genera and species Taxawa tesnikishii.</title>
        <authorList>
            <person name="Kurbessoian T."/>
            <person name="Stajich J.E."/>
        </authorList>
    </citation>
    <scope>NUCLEOTIDE SEQUENCE</scope>
    <source>
        <strain evidence="2">TK_1</strain>
    </source>
</reference>
<proteinExistence type="predicted"/>
<sequence>MQDATPLLFSGPEPQDPPPNLSGGPFYGRFPQQEAPAIGAAIRNLSPSKRLSGDYGHATKEQRDFNELRERLWAKRLLLREQRRELRKQRERASAAEARFISLVRRFYLQADQVQPRELLAYFGEVQAERDALGALDVDYDEAEDRYDALEWTLDHDESKALSEDKPQAPYEEHFRMGIVDQYLSHVGEAEMLKEQLNDLRMERADLFDPDQSFLDEMNQMSERLHQVEQKSRQLREEIMIADPRLEDLTHSDAWSLISVGEAPPVGSQIDRARSDTAVKTLANKFTDVRSRISHWILDALFDSSLERAHHKAILGRPFLDNRTWWSLVKQNWSRDGGAGNETKPVTDIPDPSPTQDRREASRLVSAQTVIAWPDTDEPAEKARSTSALDILRYQTATGVARTVKTI</sequence>
<keyword evidence="3" id="KW-1185">Reference proteome</keyword>
<feature type="region of interest" description="Disordered" evidence="1">
    <location>
        <begin position="1"/>
        <end position="31"/>
    </location>
</feature>
<comment type="caution">
    <text evidence="2">The sequence shown here is derived from an EMBL/GenBank/DDBJ whole genome shotgun (WGS) entry which is preliminary data.</text>
</comment>
<evidence type="ECO:0000313" key="3">
    <source>
        <dbReference type="Proteomes" id="UP001172684"/>
    </source>
</evidence>
<accession>A0ABQ9NUV6</accession>
<feature type="region of interest" description="Disordered" evidence="1">
    <location>
        <begin position="336"/>
        <end position="359"/>
    </location>
</feature>
<gene>
    <name evidence="2" type="ORF">H2201_003628</name>
</gene>